<comment type="caution">
    <text evidence="1">The sequence shown here is derived from an EMBL/GenBank/DDBJ whole genome shotgun (WGS) entry which is preliminary data.</text>
</comment>
<organism evidence="1 2">
    <name type="scientific">Champsocephalus gunnari</name>
    <name type="common">Mackerel icefish</name>
    <dbReference type="NCBI Taxonomy" id="52237"/>
    <lineage>
        <taxon>Eukaryota</taxon>
        <taxon>Metazoa</taxon>
        <taxon>Chordata</taxon>
        <taxon>Craniata</taxon>
        <taxon>Vertebrata</taxon>
        <taxon>Euteleostomi</taxon>
        <taxon>Actinopterygii</taxon>
        <taxon>Neopterygii</taxon>
        <taxon>Teleostei</taxon>
        <taxon>Neoteleostei</taxon>
        <taxon>Acanthomorphata</taxon>
        <taxon>Eupercaria</taxon>
        <taxon>Perciformes</taxon>
        <taxon>Notothenioidei</taxon>
        <taxon>Channichthyidae</taxon>
        <taxon>Champsocephalus</taxon>
    </lineage>
</organism>
<accession>A0AAN8C585</accession>
<protein>
    <submittedName>
        <fullName evidence="1">Uncharacterized protein</fullName>
    </submittedName>
</protein>
<reference evidence="1 2" key="1">
    <citation type="journal article" date="2023" name="Mol. Biol. Evol.">
        <title>Genomics of Secondarily Temperate Adaptation in the Only Non-Antarctic Icefish.</title>
        <authorList>
            <person name="Rivera-Colon A.G."/>
            <person name="Rayamajhi N."/>
            <person name="Minhas B.F."/>
            <person name="Madrigal G."/>
            <person name="Bilyk K.T."/>
            <person name="Yoon V."/>
            <person name="Hune M."/>
            <person name="Gregory S."/>
            <person name="Cheng C.H.C."/>
            <person name="Catchen J.M."/>
        </authorList>
    </citation>
    <scope>NUCLEOTIDE SEQUENCE [LARGE SCALE GENOMIC DNA]</scope>
    <source>
        <tissue evidence="1">White muscle</tissue>
    </source>
</reference>
<proteinExistence type="predicted"/>
<sequence length="70" mass="8296">MNKRARTEEEDCGEEKTLAVYRFRLGYVLKGEKQGMRGRDKRKLIKEALPKKRGPVFRILLALRRLIFMS</sequence>
<gene>
    <name evidence="1" type="ORF">CgunFtcFv8_009764</name>
</gene>
<name>A0AAN8C585_CHAGU</name>
<dbReference type="AlphaFoldDB" id="A0AAN8C585"/>
<dbReference type="Proteomes" id="UP001331515">
    <property type="component" value="Unassembled WGS sequence"/>
</dbReference>
<dbReference type="EMBL" id="JAURVH010001534">
    <property type="protein sequence ID" value="KAK5896130.1"/>
    <property type="molecule type" value="Genomic_DNA"/>
</dbReference>
<evidence type="ECO:0000313" key="1">
    <source>
        <dbReference type="EMBL" id="KAK5896130.1"/>
    </source>
</evidence>
<keyword evidence="2" id="KW-1185">Reference proteome</keyword>
<evidence type="ECO:0000313" key="2">
    <source>
        <dbReference type="Proteomes" id="UP001331515"/>
    </source>
</evidence>